<accession>A0A5D5AU73</accession>
<dbReference type="Pfam" id="PF00903">
    <property type="entry name" value="Glyoxalase"/>
    <property type="match status" value="1"/>
</dbReference>
<protein>
    <submittedName>
        <fullName evidence="2">VOC family protein</fullName>
    </submittedName>
</protein>
<evidence type="ECO:0000313" key="3">
    <source>
        <dbReference type="Proteomes" id="UP000324104"/>
    </source>
</evidence>
<dbReference type="RefSeq" id="WP_149080888.1">
    <property type="nucleotide sequence ID" value="NZ_VTAW01000007.1"/>
</dbReference>
<dbReference type="InterPro" id="IPR004360">
    <property type="entry name" value="Glyas_Fos-R_dOase_dom"/>
</dbReference>
<keyword evidence="3" id="KW-1185">Reference proteome</keyword>
<organism evidence="2 3">
    <name type="scientific">Natrialba swarupiae</name>
    <dbReference type="NCBI Taxonomy" id="2448032"/>
    <lineage>
        <taxon>Archaea</taxon>
        <taxon>Methanobacteriati</taxon>
        <taxon>Methanobacteriota</taxon>
        <taxon>Stenosarchaea group</taxon>
        <taxon>Halobacteria</taxon>
        <taxon>Halobacteriales</taxon>
        <taxon>Natrialbaceae</taxon>
        <taxon>Natrialba</taxon>
    </lineage>
</organism>
<comment type="caution">
    <text evidence="2">The sequence shown here is derived from an EMBL/GenBank/DDBJ whole genome shotgun (WGS) entry which is preliminary data.</text>
</comment>
<dbReference type="Gene3D" id="3.10.180.10">
    <property type="entry name" value="2,3-Dihydroxybiphenyl 1,2-Dioxygenase, domain 1"/>
    <property type="match status" value="1"/>
</dbReference>
<sequence>MDVSDIDHVNIRIPTGSVDEAVAFYRDGLGFEPENLDRYRDGERTIFSFRLNERCILHVRPVESFSPPDGKGFDHFAIVVEESIEEVRERLEEADIEIERDGNPLGATGRAPAVYVRDPFDYLIEIKTAQQS</sequence>
<dbReference type="EMBL" id="VTAW01000007">
    <property type="protein sequence ID" value="TYT62601.1"/>
    <property type="molecule type" value="Genomic_DNA"/>
</dbReference>
<name>A0A5D5AU73_9EURY</name>
<feature type="domain" description="VOC" evidence="1">
    <location>
        <begin position="5"/>
        <end position="129"/>
    </location>
</feature>
<proteinExistence type="predicted"/>
<dbReference type="Proteomes" id="UP000324104">
    <property type="component" value="Unassembled WGS sequence"/>
</dbReference>
<dbReference type="InterPro" id="IPR037523">
    <property type="entry name" value="VOC_core"/>
</dbReference>
<dbReference type="SUPFAM" id="SSF54593">
    <property type="entry name" value="Glyoxalase/Bleomycin resistance protein/Dihydroxybiphenyl dioxygenase"/>
    <property type="match status" value="1"/>
</dbReference>
<dbReference type="InterPro" id="IPR029068">
    <property type="entry name" value="Glyas_Bleomycin-R_OHBP_Dase"/>
</dbReference>
<evidence type="ECO:0000259" key="1">
    <source>
        <dbReference type="PROSITE" id="PS51819"/>
    </source>
</evidence>
<evidence type="ECO:0000313" key="2">
    <source>
        <dbReference type="EMBL" id="TYT62601.1"/>
    </source>
</evidence>
<reference evidence="2 3" key="1">
    <citation type="submission" date="2019-08" db="EMBL/GenBank/DDBJ databases">
        <title>Archaea genome.</title>
        <authorList>
            <person name="Kajale S."/>
            <person name="Shouche Y."/>
            <person name="Deshpande N."/>
            <person name="Sharma A."/>
        </authorList>
    </citation>
    <scope>NUCLEOTIDE SEQUENCE [LARGE SCALE GENOMIC DNA]</scope>
    <source>
        <strain evidence="2 3">ESP3B_9</strain>
    </source>
</reference>
<gene>
    <name evidence="2" type="ORF">FYC77_07485</name>
</gene>
<dbReference type="AlphaFoldDB" id="A0A5D5AU73"/>
<dbReference type="PROSITE" id="PS51819">
    <property type="entry name" value="VOC"/>
    <property type="match status" value="1"/>
</dbReference>